<dbReference type="Pfam" id="PF03739">
    <property type="entry name" value="LptF_LptG"/>
    <property type="match status" value="1"/>
</dbReference>
<dbReference type="NCBIfam" id="TIGR04407">
    <property type="entry name" value="LptF_YjgP"/>
    <property type="match status" value="1"/>
</dbReference>
<feature type="transmembrane region" description="Helical" evidence="6">
    <location>
        <begin position="347"/>
        <end position="367"/>
    </location>
</feature>
<accession>A0A964DXI3</accession>
<feature type="transmembrane region" description="Helical" evidence="6">
    <location>
        <begin position="60"/>
        <end position="88"/>
    </location>
</feature>
<evidence type="ECO:0000256" key="2">
    <source>
        <dbReference type="ARBA" id="ARBA00022475"/>
    </source>
</evidence>
<keyword evidence="8" id="KW-1185">Reference proteome</keyword>
<evidence type="ECO:0000256" key="5">
    <source>
        <dbReference type="ARBA" id="ARBA00023136"/>
    </source>
</evidence>
<keyword evidence="2" id="KW-1003">Cell membrane</keyword>
<dbReference type="InterPro" id="IPR005495">
    <property type="entry name" value="LptG/LptF_permease"/>
</dbReference>
<evidence type="ECO:0000313" key="8">
    <source>
        <dbReference type="Proteomes" id="UP000708298"/>
    </source>
</evidence>
<keyword evidence="5 6" id="KW-0472">Membrane</keyword>
<protein>
    <submittedName>
        <fullName evidence="7">LPS export ABC transporter permease LptF</fullName>
    </submittedName>
</protein>
<organism evidence="7 8">
    <name type="scientific">Acidisoma silvae</name>
    <dbReference type="NCBI Taxonomy" id="2802396"/>
    <lineage>
        <taxon>Bacteria</taxon>
        <taxon>Pseudomonadati</taxon>
        <taxon>Pseudomonadota</taxon>
        <taxon>Alphaproteobacteria</taxon>
        <taxon>Acetobacterales</taxon>
        <taxon>Acidocellaceae</taxon>
        <taxon>Acidisoma</taxon>
    </lineage>
</organism>
<evidence type="ECO:0000256" key="3">
    <source>
        <dbReference type="ARBA" id="ARBA00022692"/>
    </source>
</evidence>
<feature type="transmembrane region" description="Helical" evidence="6">
    <location>
        <begin position="20"/>
        <end position="40"/>
    </location>
</feature>
<feature type="transmembrane region" description="Helical" evidence="6">
    <location>
        <begin position="292"/>
        <end position="311"/>
    </location>
</feature>
<evidence type="ECO:0000256" key="4">
    <source>
        <dbReference type="ARBA" id="ARBA00022989"/>
    </source>
</evidence>
<dbReference type="PANTHER" id="PTHR33529">
    <property type="entry name" value="SLR0882 PROTEIN-RELATED"/>
    <property type="match status" value="1"/>
</dbReference>
<keyword evidence="3 6" id="KW-0812">Transmembrane</keyword>
<evidence type="ECO:0000256" key="1">
    <source>
        <dbReference type="ARBA" id="ARBA00004651"/>
    </source>
</evidence>
<evidence type="ECO:0000313" key="7">
    <source>
        <dbReference type="EMBL" id="MCB8874082.1"/>
    </source>
</evidence>
<dbReference type="Proteomes" id="UP000708298">
    <property type="component" value="Unassembled WGS sequence"/>
</dbReference>
<proteinExistence type="predicted"/>
<gene>
    <name evidence="7" type="primary">lptF</name>
    <name evidence="7" type="ORF">ASILVAE211_02720</name>
</gene>
<dbReference type="PANTHER" id="PTHR33529:SF6">
    <property type="entry name" value="YJGP_YJGQ FAMILY PERMEASE"/>
    <property type="match status" value="1"/>
</dbReference>
<dbReference type="GO" id="GO:0043190">
    <property type="term" value="C:ATP-binding cassette (ABC) transporter complex"/>
    <property type="evidence" value="ECO:0007669"/>
    <property type="project" value="InterPro"/>
</dbReference>
<sequence length="390" mass="42771">MAAAPSLFRNPLTRLDTYILRQILGALVAVTLALVALIWLTQSLRFVELIVNRGLSPFVFLRLTVLLVPSFVAVILPITMFVVVQFIYQRLSGDRELTVMRAAGLSPFALARPTLVLAAGVAVLCLWLNIWIVPASFTAFREYQFEIRNRIAAFLIQEGVFTTISNNLTVYVRKRDPSGDLHGIMVDDERNPANPATIIAQSGRIEPGRTGPQVILFNGARQEVDKKSGRLNLLTFSENTINLSSSASDDDQRFRDDSEVSLHDLLHPTPGELLPQDIPKWRAEAHRRLSEPFTVISYALVALASVLTGAFRRHGGFARPAIAVGITVGLVALGLSVGNLAARSSAFLPLVWIAAILPGVIAAWLMFRPERIRVPPMAETVTPPTGRAEV</sequence>
<dbReference type="InterPro" id="IPR030922">
    <property type="entry name" value="LptF"/>
</dbReference>
<dbReference type="RefSeq" id="WP_227319737.1">
    <property type="nucleotide sequence ID" value="NZ_JAESVB010000001.1"/>
</dbReference>
<evidence type="ECO:0000256" key="6">
    <source>
        <dbReference type="SAM" id="Phobius"/>
    </source>
</evidence>
<dbReference type="EMBL" id="JAESVB010000001">
    <property type="protein sequence ID" value="MCB8874082.1"/>
    <property type="molecule type" value="Genomic_DNA"/>
</dbReference>
<dbReference type="GO" id="GO:0055085">
    <property type="term" value="P:transmembrane transport"/>
    <property type="evidence" value="ECO:0007669"/>
    <property type="project" value="InterPro"/>
</dbReference>
<reference evidence="7" key="2">
    <citation type="submission" date="2021-01" db="EMBL/GenBank/DDBJ databases">
        <authorList>
            <person name="Mieszkin S."/>
            <person name="Pouder E."/>
            <person name="Alain K."/>
        </authorList>
    </citation>
    <scope>NUCLEOTIDE SEQUENCE</scope>
    <source>
        <strain evidence="7">HW T2.11</strain>
    </source>
</reference>
<feature type="transmembrane region" description="Helical" evidence="6">
    <location>
        <begin position="115"/>
        <end position="140"/>
    </location>
</feature>
<keyword evidence="4 6" id="KW-1133">Transmembrane helix</keyword>
<name>A0A964DXI3_9PROT</name>
<comment type="subcellular location">
    <subcellularLocation>
        <location evidence="1">Cell membrane</location>
        <topology evidence="1">Multi-pass membrane protein</topology>
    </subcellularLocation>
</comment>
<reference evidence="7" key="1">
    <citation type="journal article" date="2021" name="Microorganisms">
        <title>Acidisoma silvae sp. nov. and Acidisomacellulosilytica sp. nov., Two Acidophilic Bacteria Isolated from Decaying Wood, Hydrolyzing Cellulose and Producing Poly-3-hydroxybutyrate.</title>
        <authorList>
            <person name="Mieszkin S."/>
            <person name="Pouder E."/>
            <person name="Uroz S."/>
            <person name="Simon-Colin C."/>
            <person name="Alain K."/>
        </authorList>
    </citation>
    <scope>NUCLEOTIDE SEQUENCE</scope>
    <source>
        <strain evidence="7">HW T2.11</strain>
    </source>
</reference>
<comment type="caution">
    <text evidence="7">The sequence shown here is derived from an EMBL/GenBank/DDBJ whole genome shotgun (WGS) entry which is preliminary data.</text>
</comment>
<feature type="transmembrane region" description="Helical" evidence="6">
    <location>
        <begin position="317"/>
        <end position="335"/>
    </location>
</feature>
<dbReference type="AlphaFoldDB" id="A0A964DXI3"/>
<dbReference type="GO" id="GO:0015920">
    <property type="term" value="P:lipopolysaccharide transport"/>
    <property type="evidence" value="ECO:0007669"/>
    <property type="project" value="TreeGrafter"/>
</dbReference>